<accession>A0A1J5RLI0</accession>
<comment type="caution">
    <text evidence="1">The sequence shown here is derived from an EMBL/GenBank/DDBJ whole genome shotgun (WGS) entry which is preliminary data.</text>
</comment>
<protein>
    <submittedName>
        <fullName evidence="1">Uncharacterized protein</fullName>
    </submittedName>
</protein>
<dbReference type="AlphaFoldDB" id="A0A1J5RLI0"/>
<name>A0A1J5RLI0_9ZZZZ</name>
<dbReference type="EMBL" id="MLJW01000218">
    <property type="protein sequence ID" value="OIQ92956.1"/>
    <property type="molecule type" value="Genomic_DNA"/>
</dbReference>
<reference evidence="1" key="1">
    <citation type="submission" date="2016-10" db="EMBL/GenBank/DDBJ databases">
        <title>Sequence of Gallionella enrichment culture.</title>
        <authorList>
            <person name="Poehlein A."/>
            <person name="Muehling M."/>
            <person name="Daniel R."/>
        </authorList>
    </citation>
    <scope>NUCLEOTIDE SEQUENCE</scope>
</reference>
<gene>
    <name evidence="1" type="ORF">GALL_250840</name>
</gene>
<proteinExistence type="predicted"/>
<organism evidence="1">
    <name type="scientific">mine drainage metagenome</name>
    <dbReference type="NCBI Taxonomy" id="410659"/>
    <lineage>
        <taxon>unclassified sequences</taxon>
        <taxon>metagenomes</taxon>
        <taxon>ecological metagenomes</taxon>
    </lineage>
</organism>
<sequence length="110" mass="12024">MSVEILKFFLERIAAQLGLGSAPIYLTRSQIAHVAQFKNSHSLASAFSRGIAKRQPRWLAFQATVGNGAHRVASERVAHWLAIEARMLPMPAMETRGGDPLAAAWNKTVA</sequence>
<evidence type="ECO:0000313" key="1">
    <source>
        <dbReference type="EMBL" id="OIQ92956.1"/>
    </source>
</evidence>